<reference evidence="1" key="1">
    <citation type="journal article" date="2014" name="Genome Announc.">
        <title>Draft genome sequence of Rhodosporidium toruloides CECT1137, an oleaginous yeast of biotechnological interest.</title>
        <authorList>
            <person name="Morin N."/>
            <person name="Calcas X."/>
            <person name="Devillers H."/>
            <person name="Durrens P."/>
            <person name="Sherman D.J."/>
            <person name="Nicaud J.-M."/>
            <person name="Neuveglise C."/>
        </authorList>
    </citation>
    <scope>NUCLEOTIDE SEQUENCE</scope>
    <source>
        <strain evidence="1">CECT1137</strain>
    </source>
</reference>
<dbReference type="AlphaFoldDB" id="A0A061BI44"/>
<dbReference type="OrthoDB" id="2523124at2759"/>
<organism evidence="1">
    <name type="scientific">Rhodotorula toruloides</name>
    <name type="common">Yeast</name>
    <name type="synonym">Rhodosporidium toruloides</name>
    <dbReference type="NCBI Taxonomy" id="5286"/>
    <lineage>
        <taxon>Eukaryota</taxon>
        <taxon>Fungi</taxon>
        <taxon>Dikarya</taxon>
        <taxon>Basidiomycota</taxon>
        <taxon>Pucciniomycotina</taxon>
        <taxon>Microbotryomycetes</taxon>
        <taxon>Sporidiobolales</taxon>
        <taxon>Sporidiobolaceae</taxon>
        <taxon>Rhodotorula</taxon>
    </lineage>
</organism>
<name>A0A061BI44_RHOTO</name>
<sequence length="170" mass="18579">MQPTPRASTPASSTTSLDILPQRELIKLPRCVLLGHWSARTKALSEELNRGGKVYLFAAVTDLRDALVVLNAAIPPADTFLVSSLFDPDDVREALIEYERPIDLIFAPKDYMNIHGIIQSARWVEEQVENKAYAQRHAVSTGAFLQGGSRSPILDTGSLDPSLDPTIAAP</sequence>
<gene>
    <name evidence="1" type="ORF">RHTO0S_22e02212g</name>
</gene>
<protein>
    <submittedName>
        <fullName evidence="1">RHTO0S22e02212g1_1</fullName>
    </submittedName>
</protein>
<evidence type="ECO:0000313" key="1">
    <source>
        <dbReference type="EMBL" id="CDR49057.1"/>
    </source>
</evidence>
<accession>A0A061BI44</accession>
<dbReference type="EMBL" id="LK052957">
    <property type="protein sequence ID" value="CDR49057.1"/>
    <property type="molecule type" value="Genomic_DNA"/>
</dbReference>
<proteinExistence type="predicted"/>